<comment type="caution">
    <text evidence="1">The sequence shown here is derived from an EMBL/GenBank/DDBJ whole genome shotgun (WGS) entry which is preliminary data.</text>
</comment>
<gene>
    <name evidence="1" type="ORF">EVAR_50610_1</name>
</gene>
<dbReference type="EMBL" id="BGZK01001112">
    <property type="protein sequence ID" value="GBP71550.1"/>
    <property type="molecule type" value="Genomic_DNA"/>
</dbReference>
<keyword evidence="2" id="KW-1185">Reference proteome</keyword>
<accession>A0A4C1Y7U8</accession>
<name>A0A4C1Y7U8_EUMVA</name>
<sequence length="106" mass="11924">MYTNYFLVKHCTSAEIKSQTRSPVIANKLHIANAHACKMQFLTGLIKRGVGVTDDIHKRNCQADGRHLVWMRYLSAGSFAVTDCSVAISRTHIVGRTFIHYTSCRP</sequence>
<evidence type="ECO:0000313" key="1">
    <source>
        <dbReference type="EMBL" id="GBP71550.1"/>
    </source>
</evidence>
<protein>
    <submittedName>
        <fullName evidence="1">Uncharacterized protein</fullName>
    </submittedName>
</protein>
<dbReference type="AlphaFoldDB" id="A0A4C1Y7U8"/>
<dbReference type="Proteomes" id="UP000299102">
    <property type="component" value="Unassembled WGS sequence"/>
</dbReference>
<evidence type="ECO:0000313" key="2">
    <source>
        <dbReference type="Proteomes" id="UP000299102"/>
    </source>
</evidence>
<proteinExistence type="predicted"/>
<reference evidence="1 2" key="1">
    <citation type="journal article" date="2019" name="Commun. Biol.">
        <title>The bagworm genome reveals a unique fibroin gene that provides high tensile strength.</title>
        <authorList>
            <person name="Kono N."/>
            <person name="Nakamura H."/>
            <person name="Ohtoshi R."/>
            <person name="Tomita M."/>
            <person name="Numata K."/>
            <person name="Arakawa K."/>
        </authorList>
    </citation>
    <scope>NUCLEOTIDE SEQUENCE [LARGE SCALE GENOMIC DNA]</scope>
</reference>
<organism evidence="1 2">
    <name type="scientific">Eumeta variegata</name>
    <name type="common">Bagworm moth</name>
    <name type="synonym">Eumeta japonica</name>
    <dbReference type="NCBI Taxonomy" id="151549"/>
    <lineage>
        <taxon>Eukaryota</taxon>
        <taxon>Metazoa</taxon>
        <taxon>Ecdysozoa</taxon>
        <taxon>Arthropoda</taxon>
        <taxon>Hexapoda</taxon>
        <taxon>Insecta</taxon>
        <taxon>Pterygota</taxon>
        <taxon>Neoptera</taxon>
        <taxon>Endopterygota</taxon>
        <taxon>Lepidoptera</taxon>
        <taxon>Glossata</taxon>
        <taxon>Ditrysia</taxon>
        <taxon>Tineoidea</taxon>
        <taxon>Psychidae</taxon>
        <taxon>Oiketicinae</taxon>
        <taxon>Eumeta</taxon>
    </lineage>
</organism>